<dbReference type="PANTHER" id="PTHR47791:SF3">
    <property type="entry name" value="MEIOTICALLY UP-REGULATED GENE 191 PROTEIN"/>
    <property type="match status" value="1"/>
</dbReference>
<dbReference type="AlphaFoldDB" id="A0A6H0KNR7"/>
<dbReference type="InterPro" id="IPR053169">
    <property type="entry name" value="MUG_Protein"/>
</dbReference>
<keyword evidence="2" id="KW-0378">Hydrolase</keyword>
<keyword evidence="1" id="KW-0732">Signal</keyword>
<dbReference type="SUPFAM" id="SSF48208">
    <property type="entry name" value="Six-hairpin glycosidases"/>
    <property type="match status" value="1"/>
</dbReference>
<dbReference type="PANTHER" id="PTHR47791">
    <property type="entry name" value="MEIOTICALLY UP-REGULATED GENE 191 PROTEIN"/>
    <property type="match status" value="1"/>
</dbReference>
<sequence length="463" mass="51923">MKNDILSLSKKTLLLGGAFVMFAACDNGDLGDIYKGDSSGEYVSDVNWTDAANLSTGTYIKYFFENAGGRDTFCGSIYWEKPNTPQTGEPVSTGGSGGWSQGHALDIVIDAYVRSANDPQYQADLYENIMKPFLPAFDDWNEHCGYGGKDFWNNFYDDMEWMALACLRVYELTGDEDYYSALMKMWDHIKGAKNDYKGAGGMAWKTDSPASRMACSNGPGCLLAMKLYKLTVVEAKEGWEDKAAYYLNFAKEVYNWMTAYLCDTSTGQVYDNLGIRDDGTPGDPDKVALSYNQGTFMASALELYNATGEEEYLRNAVAFAAYQVNKKMDSNYPVFSGEGNSGDNLLFRGIFVRYFLDMLKQPVSSVYPEKTKNKFIAALRSCSDVLWTLAHPDGYYVWEYSWSKAPEFGNRDNREDRLTISLNAEVPGATLIEIRARYEDWVQGKATEEPNWIGPDFGKSTEE</sequence>
<dbReference type="RefSeq" id="WP_167961708.1">
    <property type="nucleotide sequence ID" value="NZ_CP050831.1"/>
</dbReference>
<dbReference type="Proteomes" id="UP000501780">
    <property type="component" value="Chromosome"/>
</dbReference>
<dbReference type="PROSITE" id="PS51257">
    <property type="entry name" value="PROKAR_LIPOPROTEIN"/>
    <property type="match status" value="1"/>
</dbReference>
<evidence type="ECO:0000313" key="3">
    <source>
        <dbReference type="Proteomes" id="UP000501780"/>
    </source>
</evidence>
<keyword evidence="3" id="KW-1185">Reference proteome</keyword>
<dbReference type="EMBL" id="CP050831">
    <property type="protein sequence ID" value="QIU94027.1"/>
    <property type="molecule type" value="Genomic_DNA"/>
</dbReference>
<feature type="chain" id="PRO_5026041731" evidence="1">
    <location>
        <begin position="24"/>
        <end position="463"/>
    </location>
</feature>
<feature type="signal peptide" evidence="1">
    <location>
        <begin position="1"/>
        <end position="23"/>
    </location>
</feature>
<proteinExistence type="predicted"/>
<protein>
    <submittedName>
        <fullName evidence="2">Glycosyl hydrolase family 76</fullName>
    </submittedName>
</protein>
<dbReference type="Gene3D" id="1.50.10.20">
    <property type="match status" value="1"/>
</dbReference>
<organism evidence="2 3">
    <name type="scientific">Bacteroides faecium</name>
    <dbReference type="NCBI Taxonomy" id="2715212"/>
    <lineage>
        <taxon>Bacteria</taxon>
        <taxon>Pseudomonadati</taxon>
        <taxon>Bacteroidota</taxon>
        <taxon>Bacteroidia</taxon>
        <taxon>Bacteroidales</taxon>
        <taxon>Bacteroidaceae</taxon>
        <taxon>Bacteroides</taxon>
    </lineage>
</organism>
<dbReference type="Pfam" id="PF03663">
    <property type="entry name" value="Glyco_hydro_76"/>
    <property type="match status" value="1"/>
</dbReference>
<evidence type="ECO:0000313" key="2">
    <source>
        <dbReference type="EMBL" id="QIU94027.1"/>
    </source>
</evidence>
<gene>
    <name evidence="2" type="ORF">BacF7301_07650</name>
</gene>
<evidence type="ECO:0000256" key="1">
    <source>
        <dbReference type="SAM" id="SignalP"/>
    </source>
</evidence>
<name>A0A6H0KNR7_9BACE</name>
<dbReference type="InterPro" id="IPR005198">
    <property type="entry name" value="Glyco_hydro_76"/>
</dbReference>
<dbReference type="KEGG" id="bfc:BacF7301_07650"/>
<dbReference type="GO" id="GO:0005975">
    <property type="term" value="P:carbohydrate metabolic process"/>
    <property type="evidence" value="ECO:0007669"/>
    <property type="project" value="InterPro"/>
</dbReference>
<accession>A0A6H0KNR7</accession>
<reference evidence="2 3" key="1">
    <citation type="submission" date="2020-03" db="EMBL/GenBank/DDBJ databases">
        <title>Genomic analysis of Bacteroides faecium CBA7301.</title>
        <authorList>
            <person name="Kim J."/>
            <person name="Roh S.W."/>
        </authorList>
    </citation>
    <scope>NUCLEOTIDE SEQUENCE [LARGE SCALE GENOMIC DNA]</scope>
    <source>
        <strain evidence="2 3">CBA7301</strain>
    </source>
</reference>
<dbReference type="InterPro" id="IPR008928">
    <property type="entry name" value="6-hairpin_glycosidase_sf"/>
</dbReference>
<dbReference type="GO" id="GO:0016787">
    <property type="term" value="F:hydrolase activity"/>
    <property type="evidence" value="ECO:0007669"/>
    <property type="project" value="UniProtKB-KW"/>
</dbReference>